<sequence>MDVFVNFINKLRLLDPPLYGGKFTWSNLRDPPSFSRLDRFLISSEVAALWPDFLQQSFPRGLSDHNPVYISVVGDNWGPKSFKWFDNKELVQQLQITCNSLEGKGIETLLRHCKAVTKEWDRSNRSKDLESVQEIEKKCQLIEKKLISGEDIQQNSKIFENATFEAMVPDKERRT</sequence>
<organism evidence="1 2">
    <name type="scientific">Hibiscus trionum</name>
    <name type="common">Flower of an hour</name>
    <dbReference type="NCBI Taxonomy" id="183268"/>
    <lineage>
        <taxon>Eukaryota</taxon>
        <taxon>Viridiplantae</taxon>
        <taxon>Streptophyta</taxon>
        <taxon>Embryophyta</taxon>
        <taxon>Tracheophyta</taxon>
        <taxon>Spermatophyta</taxon>
        <taxon>Magnoliopsida</taxon>
        <taxon>eudicotyledons</taxon>
        <taxon>Gunneridae</taxon>
        <taxon>Pentapetalae</taxon>
        <taxon>rosids</taxon>
        <taxon>malvids</taxon>
        <taxon>Malvales</taxon>
        <taxon>Malvaceae</taxon>
        <taxon>Malvoideae</taxon>
        <taxon>Hibiscus</taxon>
    </lineage>
</organism>
<name>A0A9W7HYI1_HIBTR</name>
<reference evidence="1" key="1">
    <citation type="submission" date="2023-05" db="EMBL/GenBank/DDBJ databases">
        <title>Genome and transcriptome analyses reveal genes involved in the formation of fine ridges on petal epidermal cells in Hibiscus trionum.</title>
        <authorList>
            <person name="Koshimizu S."/>
            <person name="Masuda S."/>
            <person name="Ishii T."/>
            <person name="Shirasu K."/>
            <person name="Hoshino A."/>
            <person name="Arita M."/>
        </authorList>
    </citation>
    <scope>NUCLEOTIDE SEQUENCE</scope>
    <source>
        <strain evidence="1">Hamamatsu line</strain>
    </source>
</reference>
<dbReference type="AlphaFoldDB" id="A0A9W7HYI1"/>
<dbReference type="Gene3D" id="3.60.10.10">
    <property type="entry name" value="Endonuclease/exonuclease/phosphatase"/>
    <property type="match status" value="1"/>
</dbReference>
<evidence type="ECO:0000313" key="1">
    <source>
        <dbReference type="EMBL" id="GMI85747.1"/>
    </source>
</evidence>
<dbReference type="InterPro" id="IPR036691">
    <property type="entry name" value="Endo/exonu/phosph_ase_sf"/>
</dbReference>
<protein>
    <recommendedName>
        <fullName evidence="3">Endonuclease/exonuclease/phosphatase domain-containing protein</fullName>
    </recommendedName>
</protein>
<keyword evidence="2" id="KW-1185">Reference proteome</keyword>
<comment type="caution">
    <text evidence="1">The sequence shown here is derived from an EMBL/GenBank/DDBJ whole genome shotgun (WGS) entry which is preliminary data.</text>
</comment>
<dbReference type="EMBL" id="BSYR01000020">
    <property type="protein sequence ID" value="GMI85747.1"/>
    <property type="molecule type" value="Genomic_DNA"/>
</dbReference>
<dbReference type="PANTHER" id="PTHR33710:SF64">
    <property type="entry name" value="ENDONUCLEASE_EXONUCLEASE_PHOSPHATASE DOMAIN-CONTAINING PROTEIN"/>
    <property type="match status" value="1"/>
</dbReference>
<evidence type="ECO:0000313" key="2">
    <source>
        <dbReference type="Proteomes" id="UP001165190"/>
    </source>
</evidence>
<dbReference type="SUPFAM" id="SSF56219">
    <property type="entry name" value="DNase I-like"/>
    <property type="match status" value="1"/>
</dbReference>
<evidence type="ECO:0008006" key="3">
    <source>
        <dbReference type="Google" id="ProtNLM"/>
    </source>
</evidence>
<dbReference type="OrthoDB" id="990388at2759"/>
<proteinExistence type="predicted"/>
<dbReference type="Proteomes" id="UP001165190">
    <property type="component" value="Unassembled WGS sequence"/>
</dbReference>
<gene>
    <name evidence="1" type="ORF">HRI_002244000</name>
</gene>
<accession>A0A9W7HYI1</accession>
<dbReference type="PANTHER" id="PTHR33710">
    <property type="entry name" value="BNAC02G09200D PROTEIN"/>
    <property type="match status" value="1"/>
</dbReference>